<accession>A0ABV6VXD0</accession>
<evidence type="ECO:0000259" key="5">
    <source>
        <dbReference type="Pfam" id="PF00933"/>
    </source>
</evidence>
<evidence type="ECO:0000256" key="2">
    <source>
        <dbReference type="ARBA" id="ARBA00022801"/>
    </source>
</evidence>
<dbReference type="EMBL" id="JBHFAB010000012">
    <property type="protein sequence ID" value="MFC1418376.1"/>
    <property type="molecule type" value="Genomic_DNA"/>
</dbReference>
<feature type="compositionally biased region" description="Low complexity" evidence="4">
    <location>
        <begin position="32"/>
        <end position="83"/>
    </location>
</feature>
<feature type="domain" description="Glycoside hydrolase family 3 N-terminal" evidence="5">
    <location>
        <begin position="122"/>
        <end position="423"/>
    </location>
</feature>
<dbReference type="PANTHER" id="PTHR30480">
    <property type="entry name" value="BETA-HEXOSAMINIDASE-RELATED"/>
    <property type="match status" value="1"/>
</dbReference>
<evidence type="ECO:0000313" key="7">
    <source>
        <dbReference type="Proteomes" id="UP001592531"/>
    </source>
</evidence>
<organism evidence="6 7">
    <name type="scientific">Streptacidiphilus cavernicola</name>
    <dbReference type="NCBI Taxonomy" id="3342716"/>
    <lineage>
        <taxon>Bacteria</taxon>
        <taxon>Bacillati</taxon>
        <taxon>Actinomycetota</taxon>
        <taxon>Actinomycetes</taxon>
        <taxon>Kitasatosporales</taxon>
        <taxon>Streptomycetaceae</taxon>
        <taxon>Streptacidiphilus</taxon>
    </lineage>
</organism>
<dbReference type="InterPro" id="IPR050226">
    <property type="entry name" value="NagZ_Beta-hexosaminidase"/>
</dbReference>
<dbReference type="InterPro" id="IPR036962">
    <property type="entry name" value="Glyco_hydro_3_N_sf"/>
</dbReference>
<comment type="similarity">
    <text evidence="1">Belongs to the glycosyl hydrolase 3 family.</text>
</comment>
<dbReference type="RefSeq" id="WP_380537173.1">
    <property type="nucleotide sequence ID" value="NZ_JBHFAB010000012.1"/>
</dbReference>
<protein>
    <submittedName>
        <fullName evidence="6">Glycoside hydrolase family 3 N-terminal domain-containing protein</fullName>
    </submittedName>
</protein>
<dbReference type="GO" id="GO:0016787">
    <property type="term" value="F:hydrolase activity"/>
    <property type="evidence" value="ECO:0007669"/>
    <property type="project" value="UniProtKB-KW"/>
</dbReference>
<evidence type="ECO:0000256" key="4">
    <source>
        <dbReference type="SAM" id="MobiDB-lite"/>
    </source>
</evidence>
<proteinExistence type="inferred from homology"/>
<dbReference type="InterPro" id="IPR017853">
    <property type="entry name" value="GH"/>
</dbReference>
<keyword evidence="2 6" id="KW-0378">Hydrolase</keyword>
<keyword evidence="3" id="KW-0326">Glycosidase</keyword>
<keyword evidence="7" id="KW-1185">Reference proteome</keyword>
<comment type="caution">
    <text evidence="6">The sequence shown here is derived from an EMBL/GenBank/DDBJ whole genome shotgun (WGS) entry which is preliminary data.</text>
</comment>
<dbReference type="Pfam" id="PF00933">
    <property type="entry name" value="Glyco_hydro_3"/>
    <property type="match status" value="1"/>
</dbReference>
<evidence type="ECO:0000313" key="6">
    <source>
        <dbReference type="EMBL" id="MFC1418376.1"/>
    </source>
</evidence>
<dbReference type="Proteomes" id="UP001592531">
    <property type="component" value="Unassembled WGS sequence"/>
</dbReference>
<dbReference type="InterPro" id="IPR001764">
    <property type="entry name" value="Glyco_hydro_3_N"/>
</dbReference>
<reference evidence="6 7" key="1">
    <citation type="submission" date="2024-09" db="EMBL/GenBank/DDBJ databases">
        <authorList>
            <person name="Lee S.D."/>
        </authorList>
    </citation>
    <scope>NUCLEOTIDE SEQUENCE [LARGE SCALE GENOMIC DNA]</scope>
    <source>
        <strain evidence="6 7">N8-3</strain>
    </source>
</reference>
<sequence>MPVHSGPEAHRRVGRLRLSLVGALLIGGLAAGCSPTPTTTTPSASPSSGSAAGSPSQSTGAASSAVPPSTSSGAGTPSSVVPKAPVPVPAPSRTVALSQEQLAGQRIIYSYPGLTPPAALLQRIREGEAAGVIFFGQNVSSEAQLRSAITQLRQAQAASPIHEPLLLMTDQEGGEIRRLPGAPTMSAKQIGATGNPAVAASAGTDAARNLAGVGMNLNLAPVLDVYHSAGDFADSAQRSFSSTPAVVASMGRAFLTAQQQAGVAATAKHFPGLGAAGRGQNTDLGPVTVNESLATLRGVDEAPYPAAIASGVKLIMLSWAVYPALDPARPAGMSPTIVQQELRTRLGFTGVTVTDALEAKALDSFGTMAQRAVAAAGAGMDLLLCSSQNVGQGETATTALVNALNSGALDATGFRAAADRVTALRAQLR</sequence>
<dbReference type="Gene3D" id="3.20.20.300">
    <property type="entry name" value="Glycoside hydrolase, family 3, N-terminal domain"/>
    <property type="match status" value="1"/>
</dbReference>
<dbReference type="PANTHER" id="PTHR30480:SF14">
    <property type="entry name" value="HYDROLASE, PUTATIVE (AFU_ORTHOLOGUE AFUA_4G13770)-RELATED"/>
    <property type="match status" value="1"/>
</dbReference>
<dbReference type="SUPFAM" id="SSF51445">
    <property type="entry name" value="(Trans)glycosidases"/>
    <property type="match status" value="1"/>
</dbReference>
<gene>
    <name evidence="6" type="ORF">ACEZDE_17265</name>
</gene>
<evidence type="ECO:0000256" key="1">
    <source>
        <dbReference type="ARBA" id="ARBA00005336"/>
    </source>
</evidence>
<name>A0ABV6VXD0_9ACTN</name>
<feature type="region of interest" description="Disordered" evidence="4">
    <location>
        <begin position="32"/>
        <end position="86"/>
    </location>
</feature>
<evidence type="ECO:0000256" key="3">
    <source>
        <dbReference type="ARBA" id="ARBA00023295"/>
    </source>
</evidence>